<evidence type="ECO:0000313" key="4">
    <source>
        <dbReference type="Proteomes" id="UP001589867"/>
    </source>
</evidence>
<dbReference type="PANTHER" id="PTHR43884:SF12">
    <property type="entry name" value="ISOVALERYL-COA DEHYDROGENASE, MITOCHONDRIAL-RELATED"/>
    <property type="match status" value="1"/>
</dbReference>
<gene>
    <name evidence="3" type="ORF">ACFFIA_20240</name>
</gene>
<reference evidence="3 4" key="1">
    <citation type="submission" date="2024-09" db="EMBL/GenBank/DDBJ databases">
        <authorList>
            <person name="Sun Q."/>
            <person name="Mori K."/>
        </authorList>
    </citation>
    <scope>NUCLEOTIDE SEQUENCE [LARGE SCALE GENOMIC DNA]</scope>
    <source>
        <strain evidence="3 4">TBRC 3947</strain>
    </source>
</reference>
<protein>
    <submittedName>
        <fullName evidence="3">Acyl-CoA dehydrogenase family protein</fullName>
    </submittedName>
</protein>
<keyword evidence="1" id="KW-0285">Flavoprotein</keyword>
<organism evidence="3 4">
    <name type="scientific">Phytohabitans kaempferiae</name>
    <dbReference type="NCBI Taxonomy" id="1620943"/>
    <lineage>
        <taxon>Bacteria</taxon>
        <taxon>Bacillati</taxon>
        <taxon>Actinomycetota</taxon>
        <taxon>Actinomycetes</taxon>
        <taxon>Micromonosporales</taxon>
        <taxon>Micromonosporaceae</taxon>
    </lineage>
</organism>
<accession>A0ABV6M5Q8</accession>
<dbReference type="EMBL" id="JBHLUH010000039">
    <property type="protein sequence ID" value="MFC0529996.1"/>
    <property type="molecule type" value="Genomic_DNA"/>
</dbReference>
<dbReference type="InterPro" id="IPR009075">
    <property type="entry name" value="AcylCo_DH/oxidase_C"/>
</dbReference>
<dbReference type="RefSeq" id="WP_377253074.1">
    <property type="nucleotide sequence ID" value="NZ_JBHLUH010000039.1"/>
</dbReference>
<dbReference type="Proteomes" id="UP001589867">
    <property type="component" value="Unassembled WGS sequence"/>
</dbReference>
<dbReference type="Gene3D" id="1.20.140.10">
    <property type="entry name" value="Butyryl-CoA Dehydrogenase, subunit A, domain 3"/>
    <property type="match status" value="1"/>
</dbReference>
<keyword evidence="4" id="KW-1185">Reference proteome</keyword>
<name>A0ABV6M5Q8_9ACTN</name>
<feature type="domain" description="Acyl-CoA dehydrogenase/oxidase C-terminal" evidence="2">
    <location>
        <begin position="177"/>
        <end position="276"/>
    </location>
</feature>
<evidence type="ECO:0000259" key="2">
    <source>
        <dbReference type="Pfam" id="PF00441"/>
    </source>
</evidence>
<dbReference type="SUPFAM" id="SSF47203">
    <property type="entry name" value="Acyl-CoA dehydrogenase C-terminal domain-like"/>
    <property type="match status" value="1"/>
</dbReference>
<evidence type="ECO:0000256" key="1">
    <source>
        <dbReference type="ARBA" id="ARBA00022630"/>
    </source>
</evidence>
<proteinExistence type="predicted"/>
<sequence length="321" mass="33938">MKRAWPDEAVDLQRTVRGVLADLGGVELARSAEEKLQVRSEVVAPALAGVGVLDLDPFGAEEESAAAALAVRACGEVVAPWPLARALSVPGELRGEVDACYVVDGTVTHLEHADLFRRAVAVRLGGEPESHALTVSGPRRAPLDPFGMAVTLGPPASGRLPERAALMSFVLDGFWVAGALAAATGHAARYATTRRQFGKAIGRFGEIRWRLADMAVAADGAEELATYTWFLVRRGRATGSDALALRVGMQEAAVTVLRNAHQVLGAVGLCEEHDLAVIDRHLTPTLLRPTPLTRSASLLLDAVNQHGFTGTFDVPPRAGVS</sequence>
<dbReference type="Pfam" id="PF00441">
    <property type="entry name" value="Acyl-CoA_dh_1"/>
    <property type="match status" value="1"/>
</dbReference>
<evidence type="ECO:0000313" key="3">
    <source>
        <dbReference type="EMBL" id="MFC0529996.1"/>
    </source>
</evidence>
<dbReference type="InterPro" id="IPR036250">
    <property type="entry name" value="AcylCo_DH-like_C"/>
</dbReference>
<dbReference type="PANTHER" id="PTHR43884">
    <property type="entry name" value="ACYL-COA DEHYDROGENASE"/>
    <property type="match status" value="1"/>
</dbReference>
<comment type="caution">
    <text evidence="3">The sequence shown here is derived from an EMBL/GenBank/DDBJ whole genome shotgun (WGS) entry which is preliminary data.</text>
</comment>